<dbReference type="Proteomes" id="UP001176940">
    <property type="component" value="Unassembled WGS sequence"/>
</dbReference>
<keyword evidence="1" id="KW-0732">Signal</keyword>
<evidence type="ECO:0000256" key="1">
    <source>
        <dbReference type="SAM" id="SignalP"/>
    </source>
</evidence>
<protein>
    <submittedName>
        <fullName evidence="2">Uncharacterized protein</fullName>
    </submittedName>
</protein>
<gene>
    <name evidence="2" type="ORF">RIMI_LOCUS15703845</name>
</gene>
<dbReference type="EMBL" id="CAUEEQ010042670">
    <property type="protein sequence ID" value="CAJ0956867.1"/>
    <property type="molecule type" value="Genomic_DNA"/>
</dbReference>
<accession>A0ABN9M1Z5</accession>
<evidence type="ECO:0000313" key="3">
    <source>
        <dbReference type="Proteomes" id="UP001176940"/>
    </source>
</evidence>
<name>A0ABN9M1Z5_9NEOB</name>
<reference evidence="2" key="1">
    <citation type="submission" date="2023-07" db="EMBL/GenBank/DDBJ databases">
        <authorList>
            <person name="Stuckert A."/>
        </authorList>
    </citation>
    <scope>NUCLEOTIDE SEQUENCE</scope>
</reference>
<evidence type="ECO:0000313" key="2">
    <source>
        <dbReference type="EMBL" id="CAJ0956867.1"/>
    </source>
</evidence>
<feature type="chain" id="PRO_5045397419" evidence="1">
    <location>
        <begin position="24"/>
        <end position="125"/>
    </location>
</feature>
<comment type="caution">
    <text evidence="2">The sequence shown here is derived from an EMBL/GenBank/DDBJ whole genome shotgun (WGS) entry which is preliminary data.</text>
</comment>
<proteinExistence type="predicted"/>
<sequence>MILFALAAAAWHWLLQDIVPVYQIKGISKLFKLCLPKVQCFCDSLTSPPSERQFNALCICDSRGLAKGHPDRDVLLTVTEGDGDGGSLAPCHHHPPTAQRMEMRLRRTVCGMRVSPSPPFNIALY</sequence>
<keyword evidence="3" id="KW-1185">Reference proteome</keyword>
<organism evidence="2 3">
    <name type="scientific">Ranitomeya imitator</name>
    <name type="common">mimic poison frog</name>
    <dbReference type="NCBI Taxonomy" id="111125"/>
    <lineage>
        <taxon>Eukaryota</taxon>
        <taxon>Metazoa</taxon>
        <taxon>Chordata</taxon>
        <taxon>Craniata</taxon>
        <taxon>Vertebrata</taxon>
        <taxon>Euteleostomi</taxon>
        <taxon>Amphibia</taxon>
        <taxon>Batrachia</taxon>
        <taxon>Anura</taxon>
        <taxon>Neobatrachia</taxon>
        <taxon>Hyloidea</taxon>
        <taxon>Dendrobatidae</taxon>
        <taxon>Dendrobatinae</taxon>
        <taxon>Ranitomeya</taxon>
    </lineage>
</organism>
<feature type="signal peptide" evidence="1">
    <location>
        <begin position="1"/>
        <end position="23"/>
    </location>
</feature>